<organism evidence="2 3">
    <name type="scientific">Sporomusa silvacetica DSM 10669</name>
    <dbReference type="NCBI Taxonomy" id="1123289"/>
    <lineage>
        <taxon>Bacteria</taxon>
        <taxon>Bacillati</taxon>
        <taxon>Bacillota</taxon>
        <taxon>Negativicutes</taxon>
        <taxon>Selenomonadales</taxon>
        <taxon>Sporomusaceae</taxon>
        <taxon>Sporomusa</taxon>
    </lineage>
</organism>
<feature type="domain" description="Amidohydrolase-related" evidence="1">
    <location>
        <begin position="54"/>
        <end position="393"/>
    </location>
</feature>
<dbReference type="GO" id="GO:0050480">
    <property type="term" value="F:imidazolonepropionase activity"/>
    <property type="evidence" value="ECO:0007669"/>
    <property type="project" value="UniProtKB-EC"/>
</dbReference>
<accession>A0ABZ3IKE7</accession>
<dbReference type="Pfam" id="PF01979">
    <property type="entry name" value="Amidohydro_1"/>
    <property type="match status" value="1"/>
</dbReference>
<evidence type="ECO:0000259" key="1">
    <source>
        <dbReference type="Pfam" id="PF01979"/>
    </source>
</evidence>
<dbReference type="RefSeq" id="WP_094604722.1">
    <property type="nucleotide sequence ID" value="NZ_CP155573.1"/>
</dbReference>
<name>A0ABZ3IKE7_9FIRM</name>
<dbReference type="InterPro" id="IPR032466">
    <property type="entry name" value="Metal_Hydrolase"/>
</dbReference>
<dbReference type="SUPFAM" id="SSF51556">
    <property type="entry name" value="Metallo-dependent hydrolases"/>
    <property type="match status" value="1"/>
</dbReference>
<dbReference type="PANTHER" id="PTHR43135">
    <property type="entry name" value="ALPHA-D-RIBOSE 1-METHYLPHOSPHONATE 5-TRIPHOSPHATE DIPHOSPHATASE"/>
    <property type="match status" value="1"/>
</dbReference>
<dbReference type="InterPro" id="IPR057744">
    <property type="entry name" value="OTAase-like"/>
</dbReference>
<dbReference type="CDD" id="cd01299">
    <property type="entry name" value="Met_dep_hydrolase_A"/>
    <property type="match status" value="1"/>
</dbReference>
<dbReference type="Proteomes" id="UP000216752">
    <property type="component" value="Chromosome"/>
</dbReference>
<dbReference type="SUPFAM" id="SSF51338">
    <property type="entry name" value="Composite domain of metallo-dependent hydrolases"/>
    <property type="match status" value="1"/>
</dbReference>
<sequence length="400" mass="42650">MQLFKIGLLIDGTGFTPQESCYLAIENGYIVGTGQADDFAAAQVATAADYSQYTVMPGLIDPHVHLFLEGISDMKSRTLRWKEDKETTLLRAVNNLTRTIRHGVTTVRDLGGPFAINTLLKKAVKQGIVNGPRVLSARQAISITGGHFNYAGGREADGAEEVVKAVREQAKAGADCIKIMMTGCVNFVRQDAGVVELSLPEAQAAVAEARHLKKMVAAHANGVDGVRQSLAVGVTTLEHGALIDEATTDMITESRVYWIPTLVPFERMLDYGRTHETRTLPAAGIEAVYRQHQAMVQRAYQAGAKIVTGTDAGALGVGHGDIWRELALLVECGLPAAAALHAATGLAAQAVGMEQEIGIVAAGKRADLLVLAGNPLLDINCIKNVVTVFKDGKEYLPSLS</sequence>
<reference evidence="2" key="1">
    <citation type="submission" date="2024-05" db="EMBL/GenBank/DDBJ databases">
        <title>Isolation and characterization of Sporomusa carbonis sp. nov., a carboxydotrophic hydrogenogen in the genus of Sporomusa isolated from a charcoal burning pile.</title>
        <authorList>
            <person name="Boeer T."/>
            <person name="Rosenbaum F."/>
            <person name="Eysell L."/>
            <person name="Mueller V."/>
            <person name="Daniel R."/>
            <person name="Poehlein A."/>
        </authorList>
    </citation>
    <scope>NUCLEOTIDE SEQUENCE [LARGE SCALE GENOMIC DNA]</scope>
    <source>
        <strain evidence="2">DSM 10669</strain>
    </source>
</reference>
<dbReference type="PANTHER" id="PTHR43135:SF3">
    <property type="entry name" value="ALPHA-D-RIBOSE 1-METHYLPHOSPHONATE 5-TRIPHOSPHATE DIPHOSPHATASE"/>
    <property type="match status" value="1"/>
</dbReference>
<dbReference type="EMBL" id="CP155573">
    <property type="protein sequence ID" value="XFO65894.1"/>
    <property type="molecule type" value="Genomic_DNA"/>
</dbReference>
<dbReference type="EC" id="3.5.2.7" evidence="2"/>
<dbReference type="Gene3D" id="2.30.40.10">
    <property type="entry name" value="Urease, subunit C, domain 1"/>
    <property type="match status" value="1"/>
</dbReference>
<gene>
    <name evidence="2" type="primary">hutI_2</name>
    <name evidence="2" type="ORF">SPSIL_020420</name>
</gene>
<evidence type="ECO:0000313" key="3">
    <source>
        <dbReference type="Proteomes" id="UP000216752"/>
    </source>
</evidence>
<keyword evidence="2" id="KW-0378">Hydrolase</keyword>
<dbReference type="InterPro" id="IPR006680">
    <property type="entry name" value="Amidohydro-rel"/>
</dbReference>
<dbReference type="InterPro" id="IPR011059">
    <property type="entry name" value="Metal-dep_hydrolase_composite"/>
</dbReference>
<dbReference type="Gene3D" id="3.20.20.140">
    <property type="entry name" value="Metal-dependent hydrolases"/>
    <property type="match status" value="1"/>
</dbReference>
<proteinExistence type="predicted"/>
<protein>
    <submittedName>
        <fullName evidence="2">Imidazolonepropionase</fullName>
        <ecNumber evidence="2">3.5.2.7</ecNumber>
    </submittedName>
</protein>
<keyword evidence="3" id="KW-1185">Reference proteome</keyword>
<evidence type="ECO:0000313" key="2">
    <source>
        <dbReference type="EMBL" id="XFO65894.1"/>
    </source>
</evidence>
<dbReference type="InterPro" id="IPR051781">
    <property type="entry name" value="Metallo-dep_Hydrolase"/>
</dbReference>